<keyword evidence="2" id="KW-0547">Nucleotide-binding</keyword>
<dbReference type="InterPro" id="IPR003594">
    <property type="entry name" value="HATPase_dom"/>
</dbReference>
<proteinExistence type="predicted"/>
<dbReference type="SMART" id="SM00331">
    <property type="entry name" value="PP2C_SIG"/>
    <property type="match status" value="1"/>
</dbReference>
<dbReference type="Gene3D" id="3.60.40.10">
    <property type="entry name" value="PPM-type phosphatase domain"/>
    <property type="match status" value="1"/>
</dbReference>
<evidence type="ECO:0000313" key="3">
    <source>
        <dbReference type="Proteomes" id="UP000258127"/>
    </source>
</evidence>
<dbReference type="GO" id="GO:0005524">
    <property type="term" value="F:ATP binding"/>
    <property type="evidence" value="ECO:0007669"/>
    <property type="project" value="UniProtKB-KW"/>
</dbReference>
<dbReference type="InterPro" id="IPR036890">
    <property type="entry name" value="HATPase_C_sf"/>
</dbReference>
<gene>
    <name evidence="2" type="ORF">DZC75_09435</name>
</gene>
<accession>A0AAI8KG52</accession>
<dbReference type="Pfam" id="PF13581">
    <property type="entry name" value="HATPase_c_2"/>
    <property type="match status" value="1"/>
</dbReference>
<evidence type="ECO:0000313" key="2">
    <source>
        <dbReference type="EMBL" id="AXO90834.1"/>
    </source>
</evidence>
<organism evidence="2 3">
    <name type="scientific">Pseudomonas parafulva</name>
    <dbReference type="NCBI Taxonomy" id="157782"/>
    <lineage>
        <taxon>Bacteria</taxon>
        <taxon>Pseudomonadati</taxon>
        <taxon>Pseudomonadota</taxon>
        <taxon>Gammaproteobacteria</taxon>
        <taxon>Pseudomonadales</taxon>
        <taxon>Pseudomonadaceae</taxon>
        <taxon>Pseudomonas</taxon>
    </lineage>
</organism>
<dbReference type="RefSeq" id="WP_116890060.1">
    <property type="nucleotide sequence ID" value="NZ_CP031641.1"/>
</dbReference>
<dbReference type="InterPro" id="IPR036457">
    <property type="entry name" value="PPM-type-like_dom_sf"/>
</dbReference>
<sequence length="336" mass="36194">MNLRGSLTQLIVIDDPSHVGHARRQVRELAQRHALAEADGERAALLATELASNIIKHAERGALHLRAWPHAEGAVLELLAIDRAQGFDRAACLTDGFSTSGTQGIGLGAIERLADTFDLYSDARGTALLARVHGPRQDRRDLRIGVCQHTLPGETVCGDGWYVAKQEGHLSLLMIDGLGHGEHARTAADAGETAFAQAPYDAPARVVERLHGAMGSTRGGAVAVIQHDAALERLTFAGIGNIGGVLLGRERARGLASMPGIVGGQYRKVQVFDYPQVNDNLLILYSDGLQSRWDLKDYPGLAYRHPALVAAVLHRDFCRGRDDVTIMVIDLEGVHA</sequence>
<keyword evidence="2" id="KW-0067">ATP-binding</keyword>
<dbReference type="Gene3D" id="3.30.565.10">
    <property type="entry name" value="Histidine kinase-like ATPase, C-terminal domain"/>
    <property type="match status" value="1"/>
</dbReference>
<dbReference type="SUPFAM" id="SSF81606">
    <property type="entry name" value="PP2C-like"/>
    <property type="match status" value="1"/>
</dbReference>
<dbReference type="InterPro" id="IPR001932">
    <property type="entry name" value="PPM-type_phosphatase-like_dom"/>
</dbReference>
<name>A0AAI8KG52_9PSED</name>
<dbReference type="SUPFAM" id="SSF55874">
    <property type="entry name" value="ATPase domain of HSP90 chaperone/DNA topoisomerase II/histidine kinase"/>
    <property type="match status" value="1"/>
</dbReference>
<dbReference type="AlphaFoldDB" id="A0AAI8KG52"/>
<protein>
    <submittedName>
        <fullName evidence="2">ATP-binding protein</fullName>
    </submittedName>
</protein>
<evidence type="ECO:0000259" key="1">
    <source>
        <dbReference type="SMART" id="SM00331"/>
    </source>
</evidence>
<dbReference type="PANTHER" id="PTHR35801:SF1">
    <property type="entry name" value="PHOSPHOSERINE PHOSPHATASE RSBX"/>
    <property type="match status" value="1"/>
</dbReference>
<dbReference type="Proteomes" id="UP000258127">
    <property type="component" value="Chromosome"/>
</dbReference>
<dbReference type="InterPro" id="IPR039248">
    <property type="entry name" value="Ptase_RsbX"/>
</dbReference>
<dbReference type="PANTHER" id="PTHR35801">
    <property type="entry name" value="PHOSPHOSERINE PHOSPHATASE RSBX"/>
    <property type="match status" value="1"/>
</dbReference>
<dbReference type="EMBL" id="CP031641">
    <property type="protein sequence ID" value="AXO90834.1"/>
    <property type="molecule type" value="Genomic_DNA"/>
</dbReference>
<keyword evidence="3" id="KW-1185">Reference proteome</keyword>
<feature type="domain" description="PPM-type phosphatase" evidence="1">
    <location>
        <begin position="141"/>
        <end position="331"/>
    </location>
</feature>
<reference evidence="2 3" key="1">
    <citation type="submission" date="2018-08" db="EMBL/GenBank/DDBJ databases">
        <authorList>
            <person name="Lee Y."/>
            <person name="Kakembo D."/>
        </authorList>
    </citation>
    <scope>NUCLEOTIDE SEQUENCE [LARGE SCALE GENOMIC DNA]</scope>
    <source>
        <strain evidence="2 3">JBCS1880</strain>
    </source>
</reference>